<keyword evidence="4" id="KW-1185">Reference proteome</keyword>
<dbReference type="PROSITE" id="PS51257">
    <property type="entry name" value="PROKAR_LIPOPROTEIN"/>
    <property type="match status" value="1"/>
</dbReference>
<feature type="chain" id="PRO_5045589843" description="DUF306 domain-containing protein" evidence="1">
    <location>
        <begin position="27"/>
        <end position="152"/>
    </location>
</feature>
<reference evidence="4" key="1">
    <citation type="journal article" date="2019" name="Int. J. Syst. Evol. Microbiol.">
        <title>The Global Catalogue of Microorganisms (GCM) 10K type strain sequencing project: providing services to taxonomists for standard genome sequencing and annotation.</title>
        <authorList>
            <consortium name="The Broad Institute Genomics Platform"/>
            <consortium name="The Broad Institute Genome Sequencing Center for Infectious Disease"/>
            <person name="Wu L."/>
            <person name="Ma J."/>
        </authorList>
    </citation>
    <scope>NUCLEOTIDE SEQUENCE [LARGE SCALE GENOMIC DNA]</scope>
    <source>
        <strain evidence="4">JCM 18050</strain>
    </source>
</reference>
<evidence type="ECO:0000313" key="3">
    <source>
        <dbReference type="EMBL" id="GAA5104345.1"/>
    </source>
</evidence>
<name>A0ABP9MY59_9GAMM</name>
<evidence type="ECO:0000256" key="1">
    <source>
        <dbReference type="SAM" id="SignalP"/>
    </source>
</evidence>
<dbReference type="PANTHER" id="PTHR35535:SF1">
    <property type="entry name" value="HEAT SHOCK PROTEIN HSLJ"/>
    <property type="match status" value="1"/>
</dbReference>
<dbReference type="InterPro" id="IPR038670">
    <property type="entry name" value="HslJ-like_sf"/>
</dbReference>
<dbReference type="InterPro" id="IPR053147">
    <property type="entry name" value="Hsp_HslJ-like"/>
</dbReference>
<gene>
    <name evidence="3" type="ORF">GCM10023211_01840</name>
</gene>
<evidence type="ECO:0000313" key="4">
    <source>
        <dbReference type="Proteomes" id="UP001500171"/>
    </source>
</evidence>
<dbReference type="Gene3D" id="2.40.128.270">
    <property type="match status" value="1"/>
</dbReference>
<accession>A0ABP9MY59</accession>
<keyword evidence="1" id="KW-0732">Signal</keyword>
<proteinExistence type="predicted"/>
<sequence>MKINAKLCAVVGVAGLLAACSNGPKAADQSIAGSYVLVSLNDQSLPNSIPPVLNVTESSEVTKIDINGKMCNIFNGQAIYQNGVLQAANGVAMTRMYCSETALNELDTLIGNMLASGAKVEKVDGKLILKSGNNTLVYQQKELPMTHKDNTK</sequence>
<comment type="caution">
    <text evidence="3">The sequence shown here is derived from an EMBL/GenBank/DDBJ whole genome shotgun (WGS) entry which is preliminary data.</text>
</comment>
<dbReference type="InterPro" id="IPR005184">
    <property type="entry name" value="DUF306_Meta_HslJ"/>
</dbReference>
<dbReference type="Proteomes" id="UP001500171">
    <property type="component" value="Unassembled WGS sequence"/>
</dbReference>
<feature type="signal peptide" evidence="1">
    <location>
        <begin position="1"/>
        <end position="26"/>
    </location>
</feature>
<dbReference type="PANTHER" id="PTHR35535">
    <property type="entry name" value="HEAT SHOCK PROTEIN HSLJ"/>
    <property type="match status" value="1"/>
</dbReference>
<organism evidence="3 4">
    <name type="scientific">Orbus sasakiae</name>
    <dbReference type="NCBI Taxonomy" id="1078475"/>
    <lineage>
        <taxon>Bacteria</taxon>
        <taxon>Pseudomonadati</taxon>
        <taxon>Pseudomonadota</taxon>
        <taxon>Gammaproteobacteria</taxon>
        <taxon>Orbales</taxon>
        <taxon>Orbaceae</taxon>
        <taxon>Orbus</taxon>
    </lineage>
</organism>
<feature type="domain" description="DUF306" evidence="2">
    <location>
        <begin position="31"/>
        <end position="136"/>
    </location>
</feature>
<evidence type="ECO:0000259" key="2">
    <source>
        <dbReference type="Pfam" id="PF03724"/>
    </source>
</evidence>
<dbReference type="Pfam" id="PF03724">
    <property type="entry name" value="META"/>
    <property type="match status" value="1"/>
</dbReference>
<protein>
    <recommendedName>
        <fullName evidence="2">DUF306 domain-containing protein</fullName>
    </recommendedName>
</protein>
<dbReference type="EMBL" id="BAABHY010000001">
    <property type="protein sequence ID" value="GAA5104345.1"/>
    <property type="molecule type" value="Genomic_DNA"/>
</dbReference>
<dbReference type="RefSeq" id="WP_345487784.1">
    <property type="nucleotide sequence ID" value="NZ_BAABHY010000001.1"/>
</dbReference>